<comment type="caution">
    <text evidence="1">The sequence shown here is derived from an EMBL/GenBank/DDBJ whole genome shotgun (WGS) entry which is preliminary data.</text>
</comment>
<dbReference type="EMBL" id="JBDLBR010000001">
    <property type="protein sequence ID" value="MEN7535916.1"/>
    <property type="molecule type" value="Genomic_DNA"/>
</dbReference>
<dbReference type="Proteomes" id="UP001484535">
    <property type="component" value="Unassembled WGS sequence"/>
</dbReference>
<sequence>MFEISVGWRNPAIPDLTARIRAELDVQRAREAEAGMESEQVRRDAGVVGW</sequence>
<accession>A0ABV0CTC4</accession>
<evidence type="ECO:0000313" key="2">
    <source>
        <dbReference type="Proteomes" id="UP001484535"/>
    </source>
</evidence>
<reference evidence="1 2" key="1">
    <citation type="submission" date="2024-05" db="EMBL/GenBank/DDBJ databases">
        <authorList>
            <person name="Park S."/>
        </authorList>
    </citation>
    <scope>NUCLEOTIDE SEQUENCE [LARGE SCALE GENOMIC DNA]</scope>
    <source>
        <strain evidence="1 2">DGU5</strain>
    </source>
</reference>
<name>A0ABV0CTC4_9SPHN</name>
<organism evidence="1 2">
    <name type="scientific">Aurantiacibacter flavus</name>
    <dbReference type="NCBI Taxonomy" id="3145232"/>
    <lineage>
        <taxon>Bacteria</taxon>
        <taxon>Pseudomonadati</taxon>
        <taxon>Pseudomonadota</taxon>
        <taxon>Alphaproteobacteria</taxon>
        <taxon>Sphingomonadales</taxon>
        <taxon>Erythrobacteraceae</taxon>
        <taxon>Aurantiacibacter</taxon>
    </lineage>
</organism>
<keyword evidence="2" id="KW-1185">Reference proteome</keyword>
<proteinExistence type="predicted"/>
<dbReference type="RefSeq" id="WP_346783377.1">
    <property type="nucleotide sequence ID" value="NZ_JBDLBR010000001.1"/>
</dbReference>
<protein>
    <submittedName>
        <fullName evidence="1">Uncharacterized protein</fullName>
    </submittedName>
</protein>
<gene>
    <name evidence="1" type="ORF">ABDJ38_01865</name>
</gene>
<evidence type="ECO:0000313" key="1">
    <source>
        <dbReference type="EMBL" id="MEN7535916.1"/>
    </source>
</evidence>